<protein>
    <submittedName>
        <fullName evidence="1">Unnamed protein product</fullName>
    </submittedName>
</protein>
<keyword evidence="2" id="KW-1185">Reference proteome</keyword>
<dbReference type="EMBL" id="BSXV01006778">
    <property type="protein sequence ID" value="GMF04221.1"/>
    <property type="molecule type" value="Genomic_DNA"/>
</dbReference>
<gene>
    <name evidence="1" type="ORF">Cboi01_000645400</name>
</gene>
<reference evidence="1" key="1">
    <citation type="submission" date="2023-04" db="EMBL/GenBank/DDBJ databases">
        <title>Candida boidinii NBRC 1967.</title>
        <authorList>
            <person name="Ichikawa N."/>
            <person name="Sato H."/>
            <person name="Tonouchi N."/>
        </authorList>
    </citation>
    <scope>NUCLEOTIDE SEQUENCE</scope>
    <source>
        <strain evidence="1">NBRC 1967</strain>
    </source>
</reference>
<evidence type="ECO:0000313" key="2">
    <source>
        <dbReference type="Proteomes" id="UP001165101"/>
    </source>
</evidence>
<proteinExistence type="predicted"/>
<organism evidence="1 2">
    <name type="scientific">Candida boidinii</name>
    <name type="common">Yeast</name>
    <dbReference type="NCBI Taxonomy" id="5477"/>
    <lineage>
        <taxon>Eukaryota</taxon>
        <taxon>Fungi</taxon>
        <taxon>Dikarya</taxon>
        <taxon>Ascomycota</taxon>
        <taxon>Saccharomycotina</taxon>
        <taxon>Pichiomycetes</taxon>
        <taxon>Pichiales</taxon>
        <taxon>Pichiaceae</taxon>
        <taxon>Ogataea</taxon>
        <taxon>Ogataea/Candida clade</taxon>
    </lineage>
</organism>
<accession>A0ACB5U8Z2</accession>
<name>A0ACB5U8Z2_CANBO</name>
<sequence>MILDKVEPLRQEVLLLEEELFESKNKRIAIEGMIKDLQDNIEFYKDSYSGTIRDAENIKSEMLTVETKVNTSVGLLENLTGERSRWESNVKQFRQQRANLIGDVLLGSAFISYCGVYDSKDKYLLERLWKAKLRDSGIEFDNSITSLGRISVSTQQLDWERNGLPNDESFFENAAIIDMQNRYSYIIDPSGTTVDFLKNHISSNQLVISSFLDKGFIRQLENCIRFGGTILILDGEYFDPIISRLLNREIERNGGRELVYIGENQIDLSPDFNLFIHTKDPSISIPSFIGCRMDILNFTFSMT</sequence>
<comment type="caution">
    <text evidence="1">The sequence shown here is derived from an EMBL/GenBank/DDBJ whole genome shotgun (WGS) entry which is preliminary data.</text>
</comment>
<dbReference type="Proteomes" id="UP001165101">
    <property type="component" value="Unassembled WGS sequence"/>
</dbReference>
<evidence type="ECO:0000313" key="1">
    <source>
        <dbReference type="EMBL" id="GMF04221.1"/>
    </source>
</evidence>